<evidence type="ECO:0000313" key="17">
    <source>
        <dbReference type="Proteomes" id="UP001162131"/>
    </source>
</evidence>
<dbReference type="SUPFAM" id="SSF82109">
    <property type="entry name" value="MIR domain"/>
    <property type="match status" value="2"/>
</dbReference>
<feature type="transmembrane region" description="Helical" evidence="14">
    <location>
        <begin position="2535"/>
        <end position="2559"/>
    </location>
</feature>
<keyword evidence="11" id="KW-1071">Ligand-gated ion channel</keyword>
<dbReference type="SUPFAM" id="SSF100909">
    <property type="entry name" value="IP3 receptor type 1 binding core, domain 2"/>
    <property type="match status" value="2"/>
</dbReference>
<comment type="similarity">
    <text evidence="2">Belongs to the InsP3 receptor family.</text>
</comment>
<dbReference type="GO" id="GO:0005220">
    <property type="term" value="F:inositol 1,4,5-trisphosphate-gated calcium channel activity"/>
    <property type="evidence" value="ECO:0007669"/>
    <property type="project" value="InterPro"/>
</dbReference>
<evidence type="ECO:0000259" key="15">
    <source>
        <dbReference type="PROSITE" id="PS50919"/>
    </source>
</evidence>
<dbReference type="Gene3D" id="1.10.287.70">
    <property type="match status" value="1"/>
</dbReference>
<proteinExistence type="inferred from homology"/>
<evidence type="ECO:0000256" key="6">
    <source>
        <dbReference type="ARBA" id="ARBA00022824"/>
    </source>
</evidence>
<dbReference type="InterPro" id="IPR035910">
    <property type="entry name" value="RyR/IP3R_RIH_dom_sf"/>
</dbReference>
<feature type="transmembrane region" description="Helical" evidence="14">
    <location>
        <begin position="2341"/>
        <end position="2362"/>
    </location>
</feature>
<sequence length="2683" mass="312830">MESSSISSQFLHYGSLITIKTADNFYLYSKGFIDNNPILQDGLDSVSDLIGAVFRIIPQCMFSTQKEILRYISDSRGGVQSSKVSRLEEALDGEIKTNIHTYNNFKGEAIKYGSLIQLEHIQSHKFLTLNSQKSSEVERENLKLSLEDYGSEYSHFRIEPSFRYQKEGNGLVRLNDKVHFEIAIPELNRMAYLHSSKDTLILPPISRLMTGLSASGSEEQPNSLEINVSLDKKTRWAINLYAPFVKDSNQYLSCGDYIWLTRVEEQVCLCANFRQMGHQRLKMIFNENLSDTNGLWKIEAENQYQGGLVNIENRYRLKHISSGKYLTIKERKSAKLAKASVKTLEFHKLKLGKILHANNLWKFVPLETKPGKKFLESEELCKLVNANLDASFIGKEVLSSKNITKFAPRVTFNVDELTYIKLSRAGGAIVWETLFLLNCYPILCSFPEYVSRNSSLVEMDNKAVKEYEKYMILINKCINDLELFCNNKLQSMVGMDNQYGEVQKARQRMLKEQQFFEALAQILDYALQTENEKSRVEKLQWNNNMYVDYGSLNQELTDFFSPRVHDADPESMRIKCLALVITNTYRLISVICHKNYENQLYAFQFFKIFIKHVGLNVGATKCMLDILRENEKLLLEIHEAKNDNIIAHYTNLLKFYQHDKKPQLLDFLRTICVYKGDSIAVNQEKIFNYIFSSQETKDQVLISTSIINDEIYIIGEKGEDPVPLRSCFFEGKIIDYPGTIIYFIKLLELYANLCFGRNYMCTEYLKEQFSLKSLQIMIANENLSKQLRAALVKLSLSIYVDTYPREEFVKPELIKVLILRGGFSSGDELVRHNTRFLSEDMKTINLTPKSVQNIRKSKKSILRGLGKAAEKVLKFKAPGIVTPLAGEIDRFNEEDRLSKDFLQTVIRYFDHQAELASYDVLTYEILRVANKQLRFELFGTVCTDFVNEYVIRDPRSGAFRVKNMDLLRFLTSVSKIFLKQHPSVSERSKMYKKRASKLFAEDEEDSGKKTIKSTFLTGLLNDPTSLSDPIIRCAANLRNFLYLLRQSALQNPDQKNYENRIKIKICRMLHYYLDWRQEFLINNITQWFNTLEDTRNWKTEINIKNLLPKVMKISKSSNITPSLESMVAEIYNSDFNKYYNPKIPDLNAISEKPILYQLLKVFISSTDHLLQSLTVKLIIRCFKQREEFLLSVKRLYVISSEGDKLLLRWVKKSLTSFRQYSEQSELWLNYWKQNDYLKVKYWENFQSVMDFLVKLGNIFYEDTYIKDGEPSIGNKGTISKARQDMLYYLGAHNLIIRLLKDGMHTLADLYEAPNEHIQEPRLHIRELFTQCHKILRRFVYMHTRNQKRLHKHIHVFLQHLRIDVDQIPLICEIYKDNYSLLSQINKDILKRFKKVIYSEGRRPIYLEFLDVIQTSKGKALSQNQRYVINFFVKEEFNRFLLYMNNEPEPEFIFEAERPKNASWSYQDIPYEYHGKLLTVLSKCGFGVSGMYLNEAKCQKIFRLPSIFRLLEHAENKSNPFYRLKIPILDFLFNIYIDCEKTNDDVKESADFISYMKSQVEFVSKISSLDSSYVMFLQIWVKILTKYSNSHLNTREAYIETKEDFLAIKAYTQALFDNHKIFYSRKVPESLIQNISILCSKFGLEFPIIQYEEYHDIAMDPFDSLVLLRDDSKYELKDYSSEAIECWNQVKEELLYDDGIKEYLKLEQKALNIAIYRAEDLGEGLTFENIIESLINFIRSSRSQQDEIDTIVSAIELLASLIENPVCNPYDDAEEIKVKIQDQLNSFGVSRVVLALMCDPEVNKQVFHALLELSIQLLDGGNDKVQQEFYQYFIGVAGSEYFFEKIHNTLLENVSKLASGHISEITRVPVYKSKKVQMRRILRVLQLFCEGHFTKLQNYIRHQEKSRASYNIIDDIVSLLDMLLKKMYFKHFFEISQCFDTLTEAIQGPCKENQESIIDGKFLELAAYLLSLDENSGGVQVYEALKGDRDFIHLETIKSSQSAEQLETISGWMISHLKYKCMITLLSLLEGRNDNYVISRIIRAFNVEIFKENLISIYDGYTKLYKKVTYTDQIFSHHAKNDKYQFGFPDNPQDKNPEYFTVIIEVGFMIFHLMKSFHDNDDPENREVVEEELPELELEEDTNVFFAKKILGDLGKVGFALVKDTMNTVAKATDMLSLRDSRGPALEKSGILEAAYEFFGKYTGNIEVVFNGSLTKVYFSLPPEFVGLNKEIKENFHNNADRTSDQTKLRYLMMKADGIVEQIKNNHKMEMLFQKYPFVSVLTSNVTLWGELVFYLTLILNFFIIFSYAYYGDMTLYKPSLFYEETGSDVDGGLNSDDTKQAIEAIGIVLVVCTVFIVGVFLLKTGPVLAKRGWNKNAPTIEFWKSNPSKRKIALKRLKQSLWTLLYVWSNWNVIYYCLYFAIALCGVVVHPFYFSLLLLDMLYRYPALQNVIKSITMPKKALILTFIFMLVIVYIFGLVGFWKFSEYFNGNCPSLFYCFLNVWDKGFKANGGIGGYLKQWTDGSMNTGRLIYDNLYNIIIMIIMLNIVQGIIIDTFAILREAHERNTSDRENKCYICGMERDLIERVTSKPFRYHTLREHHEWNYILYIAYLRAKEETEYTGIESYVREQIDNKDFQWFPQHQALSVKEESNTEEKRLLDSALRMEEKLALMEEEIKKFKNIY</sequence>
<evidence type="ECO:0000256" key="12">
    <source>
        <dbReference type="ARBA" id="ARBA00023303"/>
    </source>
</evidence>
<evidence type="ECO:0000256" key="3">
    <source>
        <dbReference type="ARBA" id="ARBA00022448"/>
    </source>
</evidence>
<keyword evidence="12" id="KW-0407">Ion channel</keyword>
<protein>
    <recommendedName>
        <fullName evidence="15">MIR domain-containing protein</fullName>
    </recommendedName>
</protein>
<accession>A0AAU9JAM1</accession>
<dbReference type="Pfam" id="PF08454">
    <property type="entry name" value="RIH_assoc"/>
    <property type="match status" value="1"/>
</dbReference>
<keyword evidence="5" id="KW-0677">Repeat</keyword>
<keyword evidence="7 14" id="KW-1133">Transmembrane helix</keyword>
<keyword evidence="3" id="KW-0813">Transport</keyword>
<dbReference type="Pfam" id="PF08709">
    <property type="entry name" value="Ins145_P3_rec"/>
    <property type="match status" value="1"/>
</dbReference>
<dbReference type="Gene3D" id="1.25.10.30">
    <property type="entry name" value="IP3 receptor type 1 binding core, RIH domain"/>
    <property type="match status" value="1"/>
</dbReference>
<keyword evidence="6" id="KW-0256">Endoplasmic reticulum</keyword>
<dbReference type="InterPro" id="IPR005821">
    <property type="entry name" value="Ion_trans_dom"/>
</dbReference>
<dbReference type="Pfam" id="PF01365">
    <property type="entry name" value="RYDR_ITPR"/>
    <property type="match status" value="2"/>
</dbReference>
<dbReference type="Proteomes" id="UP001162131">
    <property type="component" value="Unassembled WGS sequence"/>
</dbReference>
<keyword evidence="17" id="KW-1185">Reference proteome</keyword>
<dbReference type="PROSITE" id="PS50919">
    <property type="entry name" value="MIR"/>
    <property type="match status" value="2"/>
</dbReference>
<dbReference type="EMBL" id="CAJZBQ010000018">
    <property type="protein sequence ID" value="CAG9317756.1"/>
    <property type="molecule type" value="Genomic_DNA"/>
</dbReference>
<evidence type="ECO:0000256" key="14">
    <source>
        <dbReference type="SAM" id="Phobius"/>
    </source>
</evidence>
<dbReference type="SMART" id="SM00472">
    <property type="entry name" value="MIR"/>
    <property type="match status" value="2"/>
</dbReference>
<evidence type="ECO:0000256" key="2">
    <source>
        <dbReference type="ARBA" id="ARBA00009453"/>
    </source>
</evidence>
<dbReference type="InterPro" id="IPR013662">
    <property type="entry name" value="RIH_assoc-dom"/>
</dbReference>
<gene>
    <name evidence="16" type="ORF">BSTOLATCC_MIC18998</name>
</gene>
<feature type="coiled-coil region" evidence="13">
    <location>
        <begin position="2655"/>
        <end position="2682"/>
    </location>
</feature>
<feature type="domain" description="MIR" evidence="15">
    <location>
        <begin position="107"/>
        <end position="161"/>
    </location>
</feature>
<feature type="transmembrane region" description="Helical" evidence="14">
    <location>
        <begin position="2461"/>
        <end position="2482"/>
    </location>
</feature>
<evidence type="ECO:0000256" key="10">
    <source>
        <dbReference type="ARBA" id="ARBA00023170"/>
    </source>
</evidence>
<feature type="domain" description="MIR" evidence="15">
    <location>
        <begin position="306"/>
        <end position="366"/>
    </location>
</feature>
<evidence type="ECO:0000256" key="8">
    <source>
        <dbReference type="ARBA" id="ARBA00023065"/>
    </source>
</evidence>
<dbReference type="InterPro" id="IPR000699">
    <property type="entry name" value="RIH_dom"/>
</dbReference>
<dbReference type="InterPro" id="IPR016093">
    <property type="entry name" value="MIR_motif"/>
</dbReference>
<evidence type="ECO:0000256" key="7">
    <source>
        <dbReference type="ARBA" id="ARBA00022989"/>
    </source>
</evidence>
<name>A0AAU9JAM1_9CILI</name>
<organism evidence="16 17">
    <name type="scientific">Blepharisma stoltei</name>
    <dbReference type="NCBI Taxonomy" id="1481888"/>
    <lineage>
        <taxon>Eukaryota</taxon>
        <taxon>Sar</taxon>
        <taxon>Alveolata</taxon>
        <taxon>Ciliophora</taxon>
        <taxon>Postciliodesmatophora</taxon>
        <taxon>Heterotrichea</taxon>
        <taxon>Heterotrichida</taxon>
        <taxon>Blepharismidae</taxon>
        <taxon>Blepharisma</taxon>
    </lineage>
</organism>
<dbReference type="PANTHER" id="PTHR13715">
    <property type="entry name" value="RYANODINE RECEPTOR AND IP3 RECEPTOR"/>
    <property type="match status" value="1"/>
</dbReference>
<evidence type="ECO:0000256" key="13">
    <source>
        <dbReference type="SAM" id="Coils"/>
    </source>
</evidence>
<evidence type="ECO:0000313" key="16">
    <source>
        <dbReference type="EMBL" id="CAG9317756.1"/>
    </source>
</evidence>
<comment type="caution">
    <text evidence="16">The sequence shown here is derived from an EMBL/GenBank/DDBJ whole genome shotgun (WGS) entry which is preliminary data.</text>
</comment>
<evidence type="ECO:0000256" key="4">
    <source>
        <dbReference type="ARBA" id="ARBA00022692"/>
    </source>
</evidence>
<dbReference type="InterPro" id="IPR015925">
    <property type="entry name" value="Ryanodine_IP3_receptor"/>
</dbReference>
<feature type="transmembrane region" description="Helical" evidence="14">
    <location>
        <begin position="2291"/>
        <end position="2310"/>
    </location>
</feature>
<dbReference type="GO" id="GO:0005789">
    <property type="term" value="C:endoplasmic reticulum membrane"/>
    <property type="evidence" value="ECO:0007669"/>
    <property type="project" value="UniProtKB-SubCell"/>
</dbReference>
<dbReference type="Gene3D" id="2.80.10.50">
    <property type="match status" value="2"/>
</dbReference>
<dbReference type="PANTHER" id="PTHR13715:SF99">
    <property type="entry name" value="INOSITOL 1,4,5-TRISPHOSPHATE RECEPTOR-LIKE PROTEIN A"/>
    <property type="match status" value="1"/>
</dbReference>
<keyword evidence="13" id="KW-0175">Coiled coil</keyword>
<dbReference type="InterPro" id="IPR000493">
    <property type="entry name" value="InsP3_rcpt"/>
</dbReference>
<comment type="subcellular location">
    <subcellularLocation>
        <location evidence="1">Endoplasmic reticulum membrane</location>
        <topology evidence="1">Multi-pass membrane protein</topology>
    </subcellularLocation>
</comment>
<keyword evidence="10" id="KW-0675">Receptor</keyword>
<keyword evidence="9 14" id="KW-0472">Membrane</keyword>
<evidence type="ECO:0000256" key="1">
    <source>
        <dbReference type="ARBA" id="ARBA00004477"/>
    </source>
</evidence>
<evidence type="ECO:0000256" key="5">
    <source>
        <dbReference type="ARBA" id="ARBA00022737"/>
    </source>
</evidence>
<dbReference type="PRINTS" id="PR00779">
    <property type="entry name" value="INSP3RECEPTR"/>
</dbReference>
<feature type="transmembrane region" description="Helical" evidence="14">
    <location>
        <begin position="2413"/>
        <end position="2440"/>
    </location>
</feature>
<keyword evidence="8" id="KW-0406">Ion transport</keyword>
<dbReference type="Pfam" id="PF00520">
    <property type="entry name" value="Ion_trans"/>
    <property type="match status" value="1"/>
</dbReference>
<dbReference type="InterPro" id="IPR036300">
    <property type="entry name" value="MIR_dom_sf"/>
</dbReference>
<reference evidence="16" key="1">
    <citation type="submission" date="2021-09" db="EMBL/GenBank/DDBJ databases">
        <authorList>
            <consortium name="AG Swart"/>
            <person name="Singh M."/>
            <person name="Singh A."/>
            <person name="Seah K."/>
            <person name="Emmerich C."/>
        </authorList>
    </citation>
    <scope>NUCLEOTIDE SEQUENCE</scope>
    <source>
        <strain evidence="16">ATCC30299</strain>
    </source>
</reference>
<dbReference type="Pfam" id="PF02815">
    <property type="entry name" value="MIR"/>
    <property type="match status" value="1"/>
</dbReference>
<dbReference type="InterPro" id="IPR014821">
    <property type="entry name" value="Ins145_P3_rcpt"/>
</dbReference>
<evidence type="ECO:0000256" key="11">
    <source>
        <dbReference type="ARBA" id="ARBA00023286"/>
    </source>
</evidence>
<evidence type="ECO:0000256" key="9">
    <source>
        <dbReference type="ARBA" id="ARBA00023136"/>
    </source>
</evidence>
<dbReference type="GO" id="GO:0070679">
    <property type="term" value="F:inositol 1,4,5 trisphosphate binding"/>
    <property type="evidence" value="ECO:0007669"/>
    <property type="project" value="InterPro"/>
</dbReference>
<keyword evidence="4 14" id="KW-0812">Transmembrane</keyword>